<dbReference type="PANTHER" id="PTHR11261:SF3">
    <property type="entry name" value="RETINOL-BINDING PROTEIN 3"/>
    <property type="match status" value="1"/>
</dbReference>
<organism evidence="3 4">
    <name type="scientific">Chitinophaga arvensicola</name>
    <dbReference type="NCBI Taxonomy" id="29529"/>
    <lineage>
        <taxon>Bacteria</taxon>
        <taxon>Pseudomonadati</taxon>
        <taxon>Bacteroidota</taxon>
        <taxon>Chitinophagia</taxon>
        <taxon>Chitinophagales</taxon>
        <taxon>Chitinophagaceae</taxon>
        <taxon>Chitinophaga</taxon>
    </lineage>
</organism>
<keyword evidence="4" id="KW-1185">Reference proteome</keyword>
<dbReference type="SMART" id="SM00245">
    <property type="entry name" value="TSPc"/>
    <property type="match status" value="1"/>
</dbReference>
<dbReference type="GO" id="GO:0008236">
    <property type="term" value="F:serine-type peptidase activity"/>
    <property type="evidence" value="ECO:0007669"/>
    <property type="project" value="InterPro"/>
</dbReference>
<feature type="domain" description="Tail specific protease" evidence="2">
    <location>
        <begin position="123"/>
        <end position="319"/>
    </location>
</feature>
<dbReference type="Pfam" id="PF03572">
    <property type="entry name" value="Peptidase_S41"/>
    <property type="match status" value="1"/>
</dbReference>
<keyword evidence="1" id="KW-1133">Transmembrane helix</keyword>
<dbReference type="EMBL" id="FOJG01000003">
    <property type="protein sequence ID" value="SEW57244.1"/>
    <property type="molecule type" value="Genomic_DNA"/>
</dbReference>
<gene>
    <name evidence="3" type="ORF">SAMN04488122_6705</name>
</gene>
<dbReference type="InterPro" id="IPR029045">
    <property type="entry name" value="ClpP/crotonase-like_dom_sf"/>
</dbReference>
<dbReference type="SUPFAM" id="SSF52096">
    <property type="entry name" value="ClpP/crotonase"/>
    <property type="match status" value="1"/>
</dbReference>
<evidence type="ECO:0000313" key="4">
    <source>
        <dbReference type="Proteomes" id="UP000199310"/>
    </source>
</evidence>
<feature type="transmembrane region" description="Helical" evidence="1">
    <location>
        <begin position="12"/>
        <end position="33"/>
    </location>
</feature>
<dbReference type="STRING" id="29529.SAMN04488122_6705"/>
<dbReference type="Proteomes" id="UP000199310">
    <property type="component" value="Unassembled WGS sequence"/>
</dbReference>
<reference evidence="4" key="1">
    <citation type="submission" date="2016-10" db="EMBL/GenBank/DDBJ databases">
        <authorList>
            <person name="Varghese N."/>
            <person name="Submissions S."/>
        </authorList>
    </citation>
    <scope>NUCLEOTIDE SEQUENCE [LARGE SCALE GENOMIC DNA]</scope>
    <source>
        <strain evidence="4">DSM 3695</strain>
    </source>
</reference>
<protein>
    <submittedName>
        <fullName evidence="3">N-terminal domain of Peptidase_S41</fullName>
    </submittedName>
</protein>
<keyword evidence="1" id="KW-0472">Membrane</keyword>
<keyword evidence="1" id="KW-0812">Transmembrane</keyword>
<dbReference type="GO" id="GO:0006508">
    <property type="term" value="P:proteolysis"/>
    <property type="evidence" value="ECO:0007669"/>
    <property type="project" value="InterPro"/>
</dbReference>
<sequence>MNDFKLESYGRYAVVIRKSSILYMILLMFIPFVTRAQQVSSKEVHAIVQKICMELENRYPFPDISKRYADMLKANEKTYQHLNADLLASRLTQDLQKVHKDVHLNIYVQQPPAEPSEAEGNQEEKETAQLQKNGYGFKSVELDNVKSVAYISIPYGFNCTQEGFEMAGHAMSMAAYSKYIIIDVRGDGGGAGGMGHFLASYFFNPGEEVLYLNGFEKDRKQEKQEYTFGYVPGRRLTNSKLFILTDRGTASACEGFAYAMQKLGKATIVGDTTAGAGIAGIGVSLERNLEMFLPVKMLVAPGTEVGWEGTGVIPDVACSSSMARSTAMQLIDKRFLADAGLKNPALKKWLMEDSAYMNSNIIPDKATEKLLVGSYEQENVQEVSIASTDTSLVLTARHDGKDYAYSLNLLSKDVYVLGKPGAKKEGPLSTRVYVHKDVNGAVDYLELKVLTPGGDIQTSGKYNKMKNK</sequence>
<evidence type="ECO:0000313" key="3">
    <source>
        <dbReference type="EMBL" id="SEW57244.1"/>
    </source>
</evidence>
<name>A0A1I0SDU0_9BACT</name>
<dbReference type="Pfam" id="PF11918">
    <property type="entry name" value="Peptidase_S41_N"/>
    <property type="match status" value="1"/>
</dbReference>
<evidence type="ECO:0000256" key="1">
    <source>
        <dbReference type="SAM" id="Phobius"/>
    </source>
</evidence>
<dbReference type="CDD" id="cd07563">
    <property type="entry name" value="Peptidase_S41_IRBP"/>
    <property type="match status" value="1"/>
</dbReference>
<dbReference type="PANTHER" id="PTHR11261">
    <property type="entry name" value="INTERPHOTORECEPTOR RETINOID-BINDING PROTEIN"/>
    <property type="match status" value="1"/>
</dbReference>
<evidence type="ECO:0000259" key="2">
    <source>
        <dbReference type="SMART" id="SM00245"/>
    </source>
</evidence>
<dbReference type="AlphaFoldDB" id="A0A1I0SDU0"/>
<proteinExistence type="predicted"/>
<accession>A0A1I0SDU0</accession>
<dbReference type="Gene3D" id="3.90.226.10">
    <property type="entry name" value="2-enoyl-CoA Hydratase, Chain A, domain 1"/>
    <property type="match status" value="1"/>
</dbReference>
<dbReference type="InterPro" id="IPR005151">
    <property type="entry name" value="Tail-specific_protease"/>
</dbReference>
<dbReference type="Gene3D" id="3.30.750.44">
    <property type="match status" value="1"/>
</dbReference>